<dbReference type="NCBIfam" id="TIGR04183">
    <property type="entry name" value="Por_Secre_tail"/>
    <property type="match status" value="1"/>
</dbReference>
<dbReference type="Proteomes" id="UP001203687">
    <property type="component" value="Unassembled WGS sequence"/>
</dbReference>
<dbReference type="Pfam" id="PF18911">
    <property type="entry name" value="PKD_4"/>
    <property type="match status" value="1"/>
</dbReference>
<dbReference type="SMART" id="SM00089">
    <property type="entry name" value="PKD"/>
    <property type="match status" value="1"/>
</dbReference>
<dbReference type="InterPro" id="IPR013783">
    <property type="entry name" value="Ig-like_fold"/>
</dbReference>
<dbReference type="InterPro" id="IPR024079">
    <property type="entry name" value="MetalloPept_cat_dom_sf"/>
</dbReference>
<reference evidence="4" key="1">
    <citation type="submission" date="2022-04" db="EMBL/GenBank/DDBJ databases">
        <authorList>
            <person name="Ren T."/>
        </authorList>
    </citation>
    <scope>NUCLEOTIDE SEQUENCE</scope>
    <source>
        <strain evidence="4">F63249</strain>
    </source>
</reference>
<evidence type="ECO:0000313" key="5">
    <source>
        <dbReference type="Proteomes" id="UP001203687"/>
    </source>
</evidence>
<dbReference type="InterPro" id="IPR008754">
    <property type="entry name" value="Peptidase_M43"/>
</dbReference>
<dbReference type="CDD" id="cd00146">
    <property type="entry name" value="PKD"/>
    <property type="match status" value="1"/>
</dbReference>
<sequence>MKKTILLFVALISCSVFNAQTEPECGTIMSPESQAIFNELLPQIQQYEQEYFQLANARRASTALTSVPIKAHIVRPSAGFGGLTIPQLNDAIATMNSYFANAYLEFFLCEGINYIDSDDYFNYTLDQEAALTNGNVDNVINIYFVNSITTSEGGGLCGYAYFPGGPETILMANGCTTNGSTLTHEMGHFFFLSHTHGNVNGSLTEELVDGSNCQTTGDFICDTAADPQLSNSKVNTSCEYIATEFDANGQLFNPNPRNIMSYSRQSCRNELSPQQYARIYATYQSSRAVMSCPSFSVEIDADYTVACSSTLDVNFTDNSIGATSWEWDVDGDDVIDYTTQNPNHTYTNGGAFDVTLTISDGTQSITKVFDNYIDFPRTDVSTSEINLSLTLDNFPQETSWEFRDSSGTVLYSSPTYVSGSDNFQTFSYDFDVAGSECYTFEIFDSANNGICCGFEGTIAYELTTLEGASILASDGVFTSTETTFIGNDVLSVDDYFISNQISLYPNPTNDVLHIQLSDTNNLPDSFTVYNVLGQIITTKMVTQPEDLSIQAKAFSEGVYYVKISKGTHSSTIPFIKN</sequence>
<accession>A0ABT0HC52</accession>
<protein>
    <submittedName>
        <fullName evidence="4">T9SS type A sorting domain-containing protein</fullName>
    </submittedName>
</protein>
<dbReference type="InterPro" id="IPR022409">
    <property type="entry name" value="PKD/Chitinase_dom"/>
</dbReference>
<dbReference type="InterPro" id="IPR035986">
    <property type="entry name" value="PKD_dom_sf"/>
</dbReference>
<proteinExistence type="predicted"/>
<name>A0ABT0HC52_9FLAO</name>
<dbReference type="RefSeq" id="WP_248413501.1">
    <property type="nucleotide sequence ID" value="NZ_JALPQF010000014.1"/>
</dbReference>
<dbReference type="EMBL" id="JALPQF010000014">
    <property type="protein sequence ID" value="MCK8481644.1"/>
    <property type="molecule type" value="Genomic_DNA"/>
</dbReference>
<evidence type="ECO:0000256" key="1">
    <source>
        <dbReference type="ARBA" id="ARBA00022729"/>
    </source>
</evidence>
<organism evidence="4 5">
    <name type="scientific">Psychroserpens algicola</name>
    <dbReference type="NCBI Taxonomy" id="1719034"/>
    <lineage>
        <taxon>Bacteria</taxon>
        <taxon>Pseudomonadati</taxon>
        <taxon>Bacteroidota</taxon>
        <taxon>Flavobacteriia</taxon>
        <taxon>Flavobacteriales</taxon>
        <taxon>Flavobacteriaceae</taxon>
        <taxon>Psychroserpens</taxon>
    </lineage>
</organism>
<feature type="domain" description="PKD" evidence="3">
    <location>
        <begin position="323"/>
        <end position="366"/>
    </location>
</feature>
<dbReference type="Pfam" id="PF05572">
    <property type="entry name" value="Peptidase_M43"/>
    <property type="match status" value="1"/>
</dbReference>
<evidence type="ECO:0000313" key="4">
    <source>
        <dbReference type="EMBL" id="MCK8481644.1"/>
    </source>
</evidence>
<dbReference type="InterPro" id="IPR026444">
    <property type="entry name" value="Secre_tail"/>
</dbReference>
<gene>
    <name evidence="4" type="ORF">MUY34_13515</name>
</gene>
<evidence type="ECO:0000256" key="2">
    <source>
        <dbReference type="SAM" id="SignalP"/>
    </source>
</evidence>
<feature type="chain" id="PRO_5046231048" evidence="2">
    <location>
        <begin position="19"/>
        <end position="577"/>
    </location>
</feature>
<evidence type="ECO:0000259" key="3">
    <source>
        <dbReference type="PROSITE" id="PS50093"/>
    </source>
</evidence>
<feature type="signal peptide" evidence="2">
    <location>
        <begin position="1"/>
        <end position="18"/>
    </location>
</feature>
<dbReference type="PROSITE" id="PS50093">
    <property type="entry name" value="PKD"/>
    <property type="match status" value="1"/>
</dbReference>
<dbReference type="SUPFAM" id="SSF55486">
    <property type="entry name" value="Metalloproteases ('zincins'), catalytic domain"/>
    <property type="match status" value="1"/>
</dbReference>
<dbReference type="Pfam" id="PF18962">
    <property type="entry name" value="Por_Secre_tail"/>
    <property type="match status" value="1"/>
</dbReference>
<keyword evidence="5" id="KW-1185">Reference proteome</keyword>
<dbReference type="Gene3D" id="2.60.40.10">
    <property type="entry name" value="Immunoglobulins"/>
    <property type="match status" value="1"/>
</dbReference>
<keyword evidence="1 2" id="KW-0732">Signal</keyword>
<dbReference type="SUPFAM" id="SSF49299">
    <property type="entry name" value="PKD domain"/>
    <property type="match status" value="1"/>
</dbReference>
<comment type="caution">
    <text evidence="4">The sequence shown here is derived from an EMBL/GenBank/DDBJ whole genome shotgun (WGS) entry which is preliminary data.</text>
</comment>
<dbReference type="InterPro" id="IPR000601">
    <property type="entry name" value="PKD_dom"/>
</dbReference>
<dbReference type="Gene3D" id="3.40.390.10">
    <property type="entry name" value="Collagenase (Catalytic Domain)"/>
    <property type="match status" value="1"/>
</dbReference>